<keyword evidence="2 5" id="KW-0812">Transmembrane</keyword>
<keyword evidence="8" id="KW-1185">Reference proteome</keyword>
<proteinExistence type="predicted"/>
<dbReference type="InterPro" id="IPR013525">
    <property type="entry name" value="ABC2_TM"/>
</dbReference>
<evidence type="ECO:0000313" key="8">
    <source>
        <dbReference type="Proteomes" id="UP000812844"/>
    </source>
</evidence>
<gene>
    <name evidence="7" type="ORF">KIH73_04920</name>
</gene>
<dbReference type="EMBL" id="JAHBBD010000008">
    <property type="protein sequence ID" value="MBW3082722.1"/>
    <property type="molecule type" value="Genomic_DNA"/>
</dbReference>
<feature type="transmembrane region" description="Helical" evidence="5">
    <location>
        <begin position="65"/>
        <end position="84"/>
    </location>
</feature>
<dbReference type="Proteomes" id="UP000812844">
    <property type="component" value="Unassembled WGS sequence"/>
</dbReference>
<feature type="transmembrane region" description="Helical" evidence="5">
    <location>
        <begin position="227"/>
        <end position="249"/>
    </location>
</feature>
<keyword evidence="4 5" id="KW-0472">Membrane</keyword>
<name>A0ABS6W8F6_9BIFI</name>
<dbReference type="PANTHER" id="PTHR43229">
    <property type="entry name" value="NODULATION PROTEIN J"/>
    <property type="match status" value="1"/>
</dbReference>
<evidence type="ECO:0000256" key="2">
    <source>
        <dbReference type="ARBA" id="ARBA00022692"/>
    </source>
</evidence>
<evidence type="ECO:0000256" key="1">
    <source>
        <dbReference type="ARBA" id="ARBA00004141"/>
    </source>
</evidence>
<reference evidence="7 8" key="1">
    <citation type="submission" date="2021-05" db="EMBL/GenBank/DDBJ databases">
        <title>Phylogenetic classification of ten novel species belonging to the genus Bifidobacterium comprising B. colchicus sp. nov., B. abeli sp. nov., B. bicoloris sp. nov., B. guerezis sp. nov., B. rosaliae sp. nov., B. santillanensis sp. nov., B. argentati sp. nov., B. amazzoni sp. nov., B. pluviali sp. nov., and B. pinnaculum sp. nov.</title>
        <authorList>
            <person name="Lugli G.A."/>
            <person name="Ruiz Garcia L."/>
            <person name="Margolles A."/>
            <person name="Ventura M."/>
        </authorList>
    </citation>
    <scope>NUCLEOTIDE SEQUENCE [LARGE SCALE GENOMIC DNA]</scope>
    <source>
        <strain evidence="7 8">6T3</strain>
    </source>
</reference>
<accession>A0ABS6W8F6</accession>
<dbReference type="InterPro" id="IPR051784">
    <property type="entry name" value="Nod_factor_ABC_transporter"/>
</dbReference>
<keyword evidence="3 5" id="KW-1133">Transmembrane helix</keyword>
<evidence type="ECO:0000313" key="7">
    <source>
        <dbReference type="EMBL" id="MBW3082722.1"/>
    </source>
</evidence>
<sequence length="261" mass="28045">MEPRGLMRAIRGFAILYAAEVRRYLAETRVYLSGYVSSMLVTAIVVALFVMQAGDAHDPSAWVGFLYWNAASTMIGEASVSISADKQNGTFTQLMLRPAGMLEQITAKTLSWALVNIVVDVVFIVALFALIGAPIGFAWPVPPIALLVAVGVYGLTMAMAALTVLYTKTASFGDVIGYAMMFLGGVIVPVGQLPAPLAALGRLLPITRGIEMSRRAILGQTVAPADWAWLAGQSLAFLALGYLAFALIMRHGRRRGISMRY</sequence>
<comment type="caution">
    <text evidence="7">The sequence shown here is derived from an EMBL/GenBank/DDBJ whole genome shotgun (WGS) entry which is preliminary data.</text>
</comment>
<evidence type="ECO:0000256" key="3">
    <source>
        <dbReference type="ARBA" id="ARBA00022989"/>
    </source>
</evidence>
<feature type="domain" description="ABC-2 type transporter transmembrane" evidence="6">
    <location>
        <begin position="13"/>
        <end position="216"/>
    </location>
</feature>
<evidence type="ECO:0000256" key="4">
    <source>
        <dbReference type="ARBA" id="ARBA00023136"/>
    </source>
</evidence>
<comment type="subcellular location">
    <subcellularLocation>
        <location evidence="1">Membrane</location>
        <topology evidence="1">Multi-pass membrane protein</topology>
    </subcellularLocation>
</comment>
<dbReference type="RefSeq" id="WP_219081155.1">
    <property type="nucleotide sequence ID" value="NZ_JAHBBD010000008.1"/>
</dbReference>
<protein>
    <submittedName>
        <fullName evidence="7">ABC transporter permease</fullName>
    </submittedName>
</protein>
<feature type="transmembrane region" description="Helical" evidence="5">
    <location>
        <begin position="175"/>
        <end position="195"/>
    </location>
</feature>
<organism evidence="7 8">
    <name type="scientific">Bifidobacterium phasiani</name>
    <dbReference type="NCBI Taxonomy" id="2834431"/>
    <lineage>
        <taxon>Bacteria</taxon>
        <taxon>Bacillati</taxon>
        <taxon>Actinomycetota</taxon>
        <taxon>Actinomycetes</taxon>
        <taxon>Bifidobacteriales</taxon>
        <taxon>Bifidobacteriaceae</taxon>
        <taxon>Bifidobacterium</taxon>
    </lineage>
</organism>
<evidence type="ECO:0000259" key="6">
    <source>
        <dbReference type="Pfam" id="PF01061"/>
    </source>
</evidence>
<evidence type="ECO:0000256" key="5">
    <source>
        <dbReference type="SAM" id="Phobius"/>
    </source>
</evidence>
<feature type="transmembrane region" description="Helical" evidence="5">
    <location>
        <begin position="144"/>
        <end position="166"/>
    </location>
</feature>
<feature type="transmembrane region" description="Helical" evidence="5">
    <location>
        <begin position="105"/>
        <end position="132"/>
    </location>
</feature>
<feature type="transmembrane region" description="Helical" evidence="5">
    <location>
        <begin position="30"/>
        <end position="53"/>
    </location>
</feature>
<dbReference type="Pfam" id="PF01061">
    <property type="entry name" value="ABC2_membrane"/>
    <property type="match status" value="1"/>
</dbReference>
<dbReference type="PANTHER" id="PTHR43229:SF6">
    <property type="entry name" value="ABC-TYPE MULTIDRUG TRANSPORT SYSTEM, PERMEASE COMPONENT"/>
    <property type="match status" value="1"/>
</dbReference>